<dbReference type="SUPFAM" id="SSF161098">
    <property type="entry name" value="MetI-like"/>
    <property type="match status" value="1"/>
</dbReference>
<dbReference type="GO" id="GO:0055085">
    <property type="term" value="P:transmembrane transport"/>
    <property type="evidence" value="ECO:0007669"/>
    <property type="project" value="InterPro"/>
</dbReference>
<organism evidence="14 15">
    <name type="scientific">Devosia nanyangense</name>
    <dbReference type="NCBI Taxonomy" id="1228055"/>
    <lineage>
        <taxon>Bacteria</taxon>
        <taxon>Pseudomonadati</taxon>
        <taxon>Pseudomonadota</taxon>
        <taxon>Alphaproteobacteria</taxon>
        <taxon>Hyphomicrobiales</taxon>
        <taxon>Devosiaceae</taxon>
        <taxon>Devosia</taxon>
    </lineage>
</organism>
<gene>
    <name evidence="12" type="primary">ugpE</name>
    <name evidence="14" type="ORF">HY834_05235</name>
</gene>
<keyword evidence="5 11" id="KW-0813">Transport</keyword>
<proteinExistence type="inferred from homology"/>
<dbReference type="Proteomes" id="UP000782610">
    <property type="component" value="Unassembled WGS sequence"/>
</dbReference>
<comment type="subunit">
    <text evidence="3 12">The complex is composed of two ATP-binding proteins (UgpC), two transmembrane proteins (UgpA and UgpE) and a solute-binding protein (UgpB).</text>
</comment>
<evidence type="ECO:0000256" key="5">
    <source>
        <dbReference type="ARBA" id="ARBA00022448"/>
    </source>
</evidence>
<evidence type="ECO:0000256" key="10">
    <source>
        <dbReference type="ARBA" id="ARBA00037054"/>
    </source>
</evidence>
<keyword evidence="9 11" id="KW-0472">Membrane</keyword>
<evidence type="ECO:0000256" key="6">
    <source>
        <dbReference type="ARBA" id="ARBA00022475"/>
    </source>
</evidence>
<evidence type="ECO:0000256" key="12">
    <source>
        <dbReference type="RuleBase" id="RU363056"/>
    </source>
</evidence>
<feature type="domain" description="ABC transmembrane type-1" evidence="13">
    <location>
        <begin position="68"/>
        <end position="259"/>
    </location>
</feature>
<evidence type="ECO:0000256" key="11">
    <source>
        <dbReference type="RuleBase" id="RU363032"/>
    </source>
</evidence>
<keyword evidence="7 11" id="KW-0812">Transmembrane</keyword>
<evidence type="ECO:0000259" key="13">
    <source>
        <dbReference type="PROSITE" id="PS50928"/>
    </source>
</evidence>
<dbReference type="PROSITE" id="PS50928">
    <property type="entry name" value="ABC_TM1"/>
    <property type="match status" value="1"/>
</dbReference>
<dbReference type="Pfam" id="PF00528">
    <property type="entry name" value="BPD_transp_1"/>
    <property type="match status" value="1"/>
</dbReference>
<dbReference type="InterPro" id="IPR000515">
    <property type="entry name" value="MetI-like"/>
</dbReference>
<evidence type="ECO:0000256" key="4">
    <source>
        <dbReference type="ARBA" id="ARBA00020515"/>
    </source>
</evidence>
<evidence type="ECO:0000256" key="2">
    <source>
        <dbReference type="ARBA" id="ARBA00009306"/>
    </source>
</evidence>
<name>A0A933L259_9HYPH</name>
<comment type="function">
    <text evidence="10 12">Part of the ABC transporter complex UgpBAEC involved in sn-glycerol-3-phosphate (G3P) import. Probably responsible for the translocation of the substrate across the membrane.</text>
</comment>
<dbReference type="EMBL" id="JACRAF010000016">
    <property type="protein sequence ID" value="MBI4921131.1"/>
    <property type="molecule type" value="Genomic_DNA"/>
</dbReference>
<feature type="transmembrane region" description="Helical" evidence="11">
    <location>
        <begin position="136"/>
        <end position="159"/>
    </location>
</feature>
<dbReference type="InterPro" id="IPR035906">
    <property type="entry name" value="MetI-like_sf"/>
</dbReference>
<dbReference type="Gene3D" id="1.10.3720.10">
    <property type="entry name" value="MetI-like"/>
    <property type="match status" value="1"/>
</dbReference>
<dbReference type="GO" id="GO:0005886">
    <property type="term" value="C:plasma membrane"/>
    <property type="evidence" value="ECO:0007669"/>
    <property type="project" value="UniProtKB-SubCell"/>
</dbReference>
<keyword evidence="12" id="KW-0997">Cell inner membrane</keyword>
<dbReference type="PANTHER" id="PTHR43744:SF8">
    <property type="entry name" value="SN-GLYCEROL-3-PHOSPHATE TRANSPORT SYSTEM PERMEASE PROTEIN UGPE"/>
    <property type="match status" value="1"/>
</dbReference>
<sequence>MPRFRIISIALHLLVSVWALFVLAPVVWMVLAGFRTRADIFTQPLGLPKSLGFDAFVRAWNTGIAGFILNSVLVTVASVGLIVAVSSVAAYVLARSDHPALKWIYVLIVASFAVPAQSVLVPLYQIISGAGLLNSLFAIVLPYAAYGIPFTTVLFYAFFLEFPRELEEAARLDGCNRLQVITRVVLPLSGSAMASAAIFQAVFVWNEFLLALLLLTDKRIKTLPLGMLNLRGQFSADWPAIMAGVTMVTLPMLILFVLAQRYFVRSLAGLGK</sequence>
<feature type="transmembrane region" description="Helical" evidence="11">
    <location>
        <begin position="192"/>
        <end position="215"/>
    </location>
</feature>
<feature type="transmembrane region" description="Helical" evidence="11">
    <location>
        <begin position="67"/>
        <end position="91"/>
    </location>
</feature>
<accession>A0A933L259</accession>
<evidence type="ECO:0000256" key="1">
    <source>
        <dbReference type="ARBA" id="ARBA00004651"/>
    </source>
</evidence>
<comment type="caution">
    <text evidence="14">The sequence shown here is derived from an EMBL/GenBank/DDBJ whole genome shotgun (WGS) entry which is preliminary data.</text>
</comment>
<evidence type="ECO:0000313" key="14">
    <source>
        <dbReference type="EMBL" id="MBI4921131.1"/>
    </source>
</evidence>
<comment type="similarity">
    <text evidence="2 11">Belongs to the binding-protein-dependent transport system permease family.</text>
</comment>
<evidence type="ECO:0000256" key="9">
    <source>
        <dbReference type="ARBA" id="ARBA00023136"/>
    </source>
</evidence>
<feature type="transmembrane region" description="Helical" evidence="11">
    <location>
        <begin position="103"/>
        <end position="124"/>
    </location>
</feature>
<feature type="transmembrane region" description="Helical" evidence="11">
    <location>
        <begin position="236"/>
        <end position="259"/>
    </location>
</feature>
<reference evidence="14" key="1">
    <citation type="submission" date="2020-07" db="EMBL/GenBank/DDBJ databases">
        <title>Huge and variable diversity of episymbiotic CPR bacteria and DPANN archaea in groundwater ecosystems.</title>
        <authorList>
            <person name="He C.Y."/>
            <person name="Keren R."/>
            <person name="Whittaker M."/>
            <person name="Farag I.F."/>
            <person name="Doudna J."/>
            <person name="Cate J.H.D."/>
            <person name="Banfield J.F."/>
        </authorList>
    </citation>
    <scope>NUCLEOTIDE SEQUENCE</scope>
    <source>
        <strain evidence="14">NC_groundwater_1586_Pr3_B-0.1um_66_15</strain>
    </source>
</reference>
<evidence type="ECO:0000256" key="7">
    <source>
        <dbReference type="ARBA" id="ARBA00022692"/>
    </source>
</evidence>
<evidence type="ECO:0000256" key="3">
    <source>
        <dbReference type="ARBA" id="ARBA00011557"/>
    </source>
</evidence>
<dbReference type="PANTHER" id="PTHR43744">
    <property type="entry name" value="ABC TRANSPORTER PERMEASE PROTEIN MG189-RELATED-RELATED"/>
    <property type="match status" value="1"/>
</dbReference>
<keyword evidence="6 12" id="KW-1003">Cell membrane</keyword>
<dbReference type="CDD" id="cd06261">
    <property type="entry name" value="TM_PBP2"/>
    <property type="match status" value="1"/>
</dbReference>
<comment type="subcellular location">
    <subcellularLocation>
        <location evidence="12">Cell inner membrane</location>
        <topology evidence="12">Multi-pass membrane protein</topology>
    </subcellularLocation>
    <subcellularLocation>
        <location evidence="1 11">Cell membrane</location>
        <topology evidence="1 11">Multi-pass membrane protein</topology>
    </subcellularLocation>
</comment>
<keyword evidence="8 11" id="KW-1133">Transmembrane helix</keyword>
<dbReference type="AlphaFoldDB" id="A0A933L259"/>
<evidence type="ECO:0000256" key="8">
    <source>
        <dbReference type="ARBA" id="ARBA00022989"/>
    </source>
</evidence>
<feature type="transmembrane region" description="Helical" evidence="11">
    <location>
        <begin position="6"/>
        <end position="31"/>
    </location>
</feature>
<evidence type="ECO:0000313" key="15">
    <source>
        <dbReference type="Proteomes" id="UP000782610"/>
    </source>
</evidence>
<protein>
    <recommendedName>
        <fullName evidence="4 12">sn-glycerol-3-phosphate transport system permease protein UgpE</fullName>
    </recommendedName>
</protein>